<dbReference type="Proteomes" id="UP001152130">
    <property type="component" value="Unassembled WGS sequence"/>
</dbReference>
<evidence type="ECO:0000256" key="1">
    <source>
        <dbReference type="SAM" id="MobiDB-lite"/>
    </source>
</evidence>
<dbReference type="SUPFAM" id="SSF52777">
    <property type="entry name" value="CoA-dependent acyltransferases"/>
    <property type="match status" value="1"/>
</dbReference>
<dbReference type="AlphaFoldDB" id="A0A9W8PG22"/>
<dbReference type="OrthoDB" id="416786at2759"/>
<comment type="caution">
    <text evidence="3">The sequence shown here is derived from an EMBL/GenBank/DDBJ whole genome shotgun (WGS) entry which is preliminary data.</text>
</comment>
<protein>
    <recommendedName>
        <fullName evidence="2">Condensation domain-containing protein</fullName>
    </recommendedName>
</protein>
<dbReference type="EMBL" id="JAPDHF010000023">
    <property type="protein sequence ID" value="KAJ4004706.1"/>
    <property type="molecule type" value="Genomic_DNA"/>
</dbReference>
<evidence type="ECO:0000313" key="4">
    <source>
        <dbReference type="Proteomes" id="UP001152130"/>
    </source>
</evidence>
<evidence type="ECO:0000259" key="2">
    <source>
        <dbReference type="Pfam" id="PF00668"/>
    </source>
</evidence>
<dbReference type="GO" id="GO:0047527">
    <property type="term" value="F:2,3-dihydroxybenzoate-serine ligase activity"/>
    <property type="evidence" value="ECO:0007669"/>
    <property type="project" value="TreeGrafter"/>
</dbReference>
<name>A0A9W8PG22_9HYPO</name>
<dbReference type="GO" id="GO:0031177">
    <property type="term" value="F:phosphopantetheine binding"/>
    <property type="evidence" value="ECO:0007669"/>
    <property type="project" value="TreeGrafter"/>
</dbReference>
<dbReference type="GO" id="GO:0009239">
    <property type="term" value="P:enterobactin biosynthetic process"/>
    <property type="evidence" value="ECO:0007669"/>
    <property type="project" value="TreeGrafter"/>
</dbReference>
<sequence length="284" mass="31719">MNPDSKPPVHGNGASHERQMEYWTQQLKRSNPAEFLLDKPRPGVLSTSNISKQEFNITSSLYDHIQRFSKDHQVPPLSILLAAFRVTHFRLSGTEDATIGTNKSGASLGPEDVGTEQSPNWRDLQCIRIKVQDEFTFEQVVRLVDGTLKNANLNQEISFGDLISQISPQGSDLSRHLLIQMVFSLNFTSLIEVFVTTNGGMAENCSSNFPVLDLEFRLSQTSGGLYEHAFFCQDLFHEETIRAIIEVFYEVLNRGMGEPKSPIASLRISGKGNPEKKAISSDSQ</sequence>
<keyword evidence="4" id="KW-1185">Reference proteome</keyword>
<gene>
    <name evidence="3" type="ORF">NW766_011438</name>
</gene>
<proteinExistence type="predicted"/>
<dbReference type="GO" id="GO:0043041">
    <property type="term" value="P:amino acid activation for nonribosomal peptide biosynthetic process"/>
    <property type="evidence" value="ECO:0007669"/>
    <property type="project" value="TreeGrafter"/>
</dbReference>
<accession>A0A9W8PG22</accession>
<reference evidence="3" key="1">
    <citation type="submission" date="2022-10" db="EMBL/GenBank/DDBJ databases">
        <title>Fusarium specimens isolated from Avocado Roots.</title>
        <authorList>
            <person name="Stajich J."/>
            <person name="Roper C."/>
            <person name="Heimlech-Rivalta G."/>
        </authorList>
    </citation>
    <scope>NUCLEOTIDE SEQUENCE</scope>
    <source>
        <strain evidence="3">CF00143</strain>
    </source>
</reference>
<dbReference type="GO" id="GO:0005829">
    <property type="term" value="C:cytosol"/>
    <property type="evidence" value="ECO:0007669"/>
    <property type="project" value="TreeGrafter"/>
</dbReference>
<dbReference type="Pfam" id="PF00668">
    <property type="entry name" value="Condensation"/>
    <property type="match status" value="1"/>
</dbReference>
<dbReference type="PANTHER" id="PTHR45527">
    <property type="entry name" value="NONRIBOSOMAL PEPTIDE SYNTHETASE"/>
    <property type="match status" value="1"/>
</dbReference>
<dbReference type="InterPro" id="IPR001242">
    <property type="entry name" value="Condensation_dom"/>
</dbReference>
<feature type="domain" description="Condensation" evidence="2">
    <location>
        <begin position="16"/>
        <end position="268"/>
    </location>
</feature>
<feature type="region of interest" description="Disordered" evidence="1">
    <location>
        <begin position="264"/>
        <end position="284"/>
    </location>
</feature>
<feature type="compositionally biased region" description="Basic and acidic residues" evidence="1">
    <location>
        <begin position="273"/>
        <end position="284"/>
    </location>
</feature>
<evidence type="ECO:0000313" key="3">
    <source>
        <dbReference type="EMBL" id="KAJ4004706.1"/>
    </source>
</evidence>
<organism evidence="3 4">
    <name type="scientific">Fusarium irregulare</name>
    <dbReference type="NCBI Taxonomy" id="2494466"/>
    <lineage>
        <taxon>Eukaryota</taxon>
        <taxon>Fungi</taxon>
        <taxon>Dikarya</taxon>
        <taxon>Ascomycota</taxon>
        <taxon>Pezizomycotina</taxon>
        <taxon>Sordariomycetes</taxon>
        <taxon>Hypocreomycetidae</taxon>
        <taxon>Hypocreales</taxon>
        <taxon>Nectriaceae</taxon>
        <taxon>Fusarium</taxon>
        <taxon>Fusarium incarnatum-equiseti species complex</taxon>
    </lineage>
</organism>
<dbReference type="PANTHER" id="PTHR45527:SF1">
    <property type="entry name" value="FATTY ACID SYNTHASE"/>
    <property type="match status" value="1"/>
</dbReference>
<dbReference type="GO" id="GO:0009366">
    <property type="term" value="C:enterobactin synthetase complex"/>
    <property type="evidence" value="ECO:0007669"/>
    <property type="project" value="TreeGrafter"/>
</dbReference>
<dbReference type="Gene3D" id="3.30.559.30">
    <property type="entry name" value="Nonribosomal peptide synthetase, condensation domain"/>
    <property type="match status" value="1"/>
</dbReference>